<dbReference type="RefSeq" id="WP_131976972.1">
    <property type="nucleotide sequence ID" value="NZ_SLYB01000013.1"/>
</dbReference>
<sequence length="259" mass="29529">MTQNRKKTQNFDRSWRIFANAVGFFVFGLFGVIMKVILLPFTLRTATTLNQQLQARTIISTSWRYYLKFLNFIGVFSFEFHGAEKLGKSGQLIIANHPSLLDVVFMIAYAKNCNCVVKQSLQQNTFLNSPIRACGYIPNDGSPEMIEHCAEVLKCGESLLIFPEGTRTGDDGTINFHRGACAIALRGAKTITPVVIKMSPRAFKKDQAWYQVAEHKIHYKFIVGDNLDPQDWLKEKPAPIAARQLNQYLQHYFEEKLNE</sequence>
<dbReference type="GO" id="GO:0006654">
    <property type="term" value="P:phosphatidic acid biosynthetic process"/>
    <property type="evidence" value="ECO:0007669"/>
    <property type="project" value="TreeGrafter"/>
</dbReference>
<dbReference type="PANTHER" id="PTHR10434:SF66">
    <property type="entry name" value="PHOSPHOLIPID_GLYCEROL ACYLTRANSFERASE DOMAIN-CONTAINING PROTEIN"/>
    <property type="match status" value="1"/>
</dbReference>
<keyword evidence="4" id="KW-0472">Membrane</keyword>
<reference evidence="6 7" key="1">
    <citation type="submission" date="2019-03" db="EMBL/GenBank/DDBJ databases">
        <title>Genomic Encyclopedia of Type Strains, Phase IV (KMG-IV): sequencing the most valuable type-strain genomes for metagenomic binning, comparative biology and taxonomic classification.</title>
        <authorList>
            <person name="Goeker M."/>
        </authorList>
    </citation>
    <scope>NUCLEOTIDE SEQUENCE [LARGE SCALE GENOMIC DNA]</scope>
    <source>
        <strain evidence="6 7">DSM 28404</strain>
    </source>
</reference>
<keyword evidence="7" id="KW-1185">Reference proteome</keyword>
<gene>
    <name evidence="6" type="ORF">EDC44_11338</name>
</gene>
<evidence type="ECO:0000313" key="7">
    <source>
        <dbReference type="Proteomes" id="UP000295763"/>
    </source>
</evidence>
<dbReference type="GO" id="GO:0003841">
    <property type="term" value="F:1-acylglycerol-3-phosphate O-acyltransferase activity"/>
    <property type="evidence" value="ECO:0007669"/>
    <property type="project" value="TreeGrafter"/>
</dbReference>
<dbReference type="PANTHER" id="PTHR10434">
    <property type="entry name" value="1-ACYL-SN-GLYCEROL-3-PHOSPHATE ACYLTRANSFERASE"/>
    <property type="match status" value="1"/>
</dbReference>
<comment type="pathway">
    <text evidence="1">Lipid metabolism.</text>
</comment>
<name>A0A4R2TJA8_9PAST</name>
<accession>A0A4R2TJA8</accession>
<dbReference type="EMBL" id="SLYB01000013">
    <property type="protein sequence ID" value="TCP94892.1"/>
    <property type="molecule type" value="Genomic_DNA"/>
</dbReference>
<evidence type="ECO:0000256" key="1">
    <source>
        <dbReference type="ARBA" id="ARBA00005189"/>
    </source>
</evidence>
<keyword evidence="4" id="KW-1133">Transmembrane helix</keyword>
<evidence type="ECO:0000256" key="4">
    <source>
        <dbReference type="SAM" id="Phobius"/>
    </source>
</evidence>
<dbReference type="AlphaFoldDB" id="A0A4R2TJA8"/>
<keyword evidence="2 6" id="KW-0808">Transferase</keyword>
<dbReference type="Proteomes" id="UP000295763">
    <property type="component" value="Unassembled WGS sequence"/>
</dbReference>
<dbReference type="InterPro" id="IPR002123">
    <property type="entry name" value="Plipid/glycerol_acylTrfase"/>
</dbReference>
<organism evidence="6 7">
    <name type="scientific">Cricetibacter osteomyelitidis</name>
    <dbReference type="NCBI Taxonomy" id="1521931"/>
    <lineage>
        <taxon>Bacteria</taxon>
        <taxon>Pseudomonadati</taxon>
        <taxon>Pseudomonadota</taxon>
        <taxon>Gammaproteobacteria</taxon>
        <taxon>Pasteurellales</taxon>
        <taxon>Pasteurellaceae</taxon>
        <taxon>Cricetibacter</taxon>
    </lineage>
</organism>
<evidence type="ECO:0000259" key="5">
    <source>
        <dbReference type="SMART" id="SM00563"/>
    </source>
</evidence>
<dbReference type="Pfam" id="PF01553">
    <property type="entry name" value="Acyltransferase"/>
    <property type="match status" value="1"/>
</dbReference>
<dbReference type="OrthoDB" id="9812274at2"/>
<comment type="caution">
    <text evidence="6">The sequence shown here is derived from an EMBL/GenBank/DDBJ whole genome shotgun (WGS) entry which is preliminary data.</text>
</comment>
<dbReference type="CDD" id="cd07989">
    <property type="entry name" value="LPLAT_AGPAT-like"/>
    <property type="match status" value="1"/>
</dbReference>
<keyword evidence="4" id="KW-0812">Transmembrane</keyword>
<evidence type="ECO:0000256" key="3">
    <source>
        <dbReference type="ARBA" id="ARBA00023315"/>
    </source>
</evidence>
<dbReference type="SUPFAM" id="SSF69593">
    <property type="entry name" value="Glycerol-3-phosphate (1)-acyltransferase"/>
    <property type="match status" value="1"/>
</dbReference>
<protein>
    <submittedName>
        <fullName evidence="6">1-acyl-sn-glycerol-3-phosphate acyltransferase</fullName>
    </submittedName>
</protein>
<feature type="transmembrane region" description="Helical" evidence="4">
    <location>
        <begin position="21"/>
        <end position="43"/>
    </location>
</feature>
<dbReference type="SMART" id="SM00563">
    <property type="entry name" value="PlsC"/>
    <property type="match status" value="1"/>
</dbReference>
<keyword evidence="3 6" id="KW-0012">Acyltransferase</keyword>
<proteinExistence type="predicted"/>
<feature type="domain" description="Phospholipid/glycerol acyltransferase" evidence="5">
    <location>
        <begin position="91"/>
        <end position="199"/>
    </location>
</feature>
<evidence type="ECO:0000313" key="6">
    <source>
        <dbReference type="EMBL" id="TCP94892.1"/>
    </source>
</evidence>
<evidence type="ECO:0000256" key="2">
    <source>
        <dbReference type="ARBA" id="ARBA00022679"/>
    </source>
</evidence>